<name>A0A0C3B6G1_PILCF</name>
<dbReference type="InterPro" id="IPR036047">
    <property type="entry name" value="F-box-like_dom_sf"/>
</dbReference>
<proteinExistence type="predicted"/>
<evidence type="ECO:0008006" key="3">
    <source>
        <dbReference type="Google" id="ProtNLM"/>
    </source>
</evidence>
<dbReference type="InParanoid" id="A0A0C3B6G1"/>
<dbReference type="OrthoDB" id="3232239at2759"/>
<evidence type="ECO:0000313" key="2">
    <source>
        <dbReference type="Proteomes" id="UP000054166"/>
    </source>
</evidence>
<accession>A0A0C3B6G1</accession>
<organism evidence="1 2">
    <name type="scientific">Piloderma croceum (strain F 1598)</name>
    <dbReference type="NCBI Taxonomy" id="765440"/>
    <lineage>
        <taxon>Eukaryota</taxon>
        <taxon>Fungi</taxon>
        <taxon>Dikarya</taxon>
        <taxon>Basidiomycota</taxon>
        <taxon>Agaricomycotina</taxon>
        <taxon>Agaricomycetes</taxon>
        <taxon>Agaricomycetidae</taxon>
        <taxon>Atheliales</taxon>
        <taxon>Atheliaceae</taxon>
        <taxon>Piloderma</taxon>
    </lineage>
</organism>
<reference evidence="2" key="2">
    <citation type="submission" date="2015-01" db="EMBL/GenBank/DDBJ databases">
        <title>Evolutionary Origins and Diversification of the Mycorrhizal Mutualists.</title>
        <authorList>
            <consortium name="DOE Joint Genome Institute"/>
            <consortium name="Mycorrhizal Genomics Consortium"/>
            <person name="Kohler A."/>
            <person name="Kuo A."/>
            <person name="Nagy L.G."/>
            <person name="Floudas D."/>
            <person name="Copeland A."/>
            <person name="Barry K.W."/>
            <person name="Cichocki N."/>
            <person name="Veneault-Fourrey C."/>
            <person name="LaButti K."/>
            <person name="Lindquist E.A."/>
            <person name="Lipzen A."/>
            <person name="Lundell T."/>
            <person name="Morin E."/>
            <person name="Murat C."/>
            <person name="Riley R."/>
            <person name="Ohm R."/>
            <person name="Sun H."/>
            <person name="Tunlid A."/>
            <person name="Henrissat B."/>
            <person name="Grigoriev I.V."/>
            <person name="Hibbett D.S."/>
            <person name="Martin F."/>
        </authorList>
    </citation>
    <scope>NUCLEOTIDE SEQUENCE [LARGE SCALE GENOMIC DNA]</scope>
    <source>
        <strain evidence="2">F 1598</strain>
    </source>
</reference>
<dbReference type="AlphaFoldDB" id="A0A0C3B6G1"/>
<dbReference type="HOGENOM" id="CLU_711850_0_0_1"/>
<dbReference type="SUPFAM" id="SSF81383">
    <property type="entry name" value="F-box domain"/>
    <property type="match status" value="1"/>
</dbReference>
<protein>
    <recommendedName>
        <fullName evidence="3">F-box domain-containing protein</fullName>
    </recommendedName>
</protein>
<dbReference type="EMBL" id="KN832997">
    <property type="protein sequence ID" value="KIM81823.1"/>
    <property type="molecule type" value="Genomic_DNA"/>
</dbReference>
<dbReference type="Proteomes" id="UP000054166">
    <property type="component" value="Unassembled WGS sequence"/>
</dbReference>
<reference evidence="1 2" key="1">
    <citation type="submission" date="2014-04" db="EMBL/GenBank/DDBJ databases">
        <authorList>
            <consortium name="DOE Joint Genome Institute"/>
            <person name="Kuo A."/>
            <person name="Tarkka M."/>
            <person name="Buscot F."/>
            <person name="Kohler A."/>
            <person name="Nagy L.G."/>
            <person name="Floudas D."/>
            <person name="Copeland A."/>
            <person name="Barry K.W."/>
            <person name="Cichocki N."/>
            <person name="Veneault-Fourrey C."/>
            <person name="LaButti K."/>
            <person name="Lindquist E.A."/>
            <person name="Lipzen A."/>
            <person name="Lundell T."/>
            <person name="Morin E."/>
            <person name="Murat C."/>
            <person name="Sun H."/>
            <person name="Tunlid A."/>
            <person name="Henrissat B."/>
            <person name="Grigoriev I.V."/>
            <person name="Hibbett D.S."/>
            <person name="Martin F."/>
            <person name="Nordberg H.P."/>
            <person name="Cantor M.N."/>
            <person name="Hua S.X."/>
        </authorList>
    </citation>
    <scope>NUCLEOTIDE SEQUENCE [LARGE SCALE GENOMIC DNA]</scope>
    <source>
        <strain evidence="1 2">F 1598</strain>
    </source>
</reference>
<sequence length="438" mass="49791">MVHSLKLRSVCYLDRSKVPTSRSVNPSVYNVVRLMPSRASKMKESSSLCARLPTELHRNIILHCYPHDLTNICRVSRLFRNEAQPILYGSSELTYYDYDRILAWSRTIDSRPHLAHMVHLLILPYELSLGGAFWARGKFHTSLASALRKTVNLKGISIIQIPEATPGASGRVFTLLPKMLVGCSFRLRSFCGRLSNQGFLEDWWKFFSEQKEIRYWDPVPRIPGHGMILPRDMFPDLTAIVLRQTESTSNTNLLLHLGSRPIQRLSLQWDMSKGNPLYVMKWFVVLADTVTHFNWEALGPTSPRSPTTLDIILAIIEQLPRLKFIRFSSEATDPVSRDGLINAVSKLEIIETLMLDILGIARSDGVTLSEYSSQECVELADMFMVSCPTLYRFSFATPVSSVDSGEHRVYPCYVRGPDGNVQLEGFNRVDKDSWRDGM</sequence>
<keyword evidence="2" id="KW-1185">Reference proteome</keyword>
<evidence type="ECO:0000313" key="1">
    <source>
        <dbReference type="EMBL" id="KIM81823.1"/>
    </source>
</evidence>
<gene>
    <name evidence="1" type="ORF">PILCRDRAFT_491442</name>
</gene>